<dbReference type="PRINTS" id="PR00095">
    <property type="entry name" value="ANTSNTHASEI"/>
</dbReference>
<evidence type="ECO:0000259" key="5">
    <source>
        <dbReference type="Pfam" id="PF00425"/>
    </source>
</evidence>
<keyword evidence="8" id="KW-1185">Reference proteome</keyword>
<evidence type="ECO:0000256" key="4">
    <source>
        <dbReference type="ARBA" id="ARBA00023239"/>
    </source>
</evidence>
<dbReference type="InterPro" id="IPR019999">
    <property type="entry name" value="Anth_synth_I-like"/>
</dbReference>
<keyword evidence="2" id="KW-0479">Metal-binding</keyword>
<dbReference type="InterPro" id="IPR005801">
    <property type="entry name" value="ADC_synthase"/>
</dbReference>
<reference evidence="6" key="1">
    <citation type="journal article" date="2015" name="PLoS ONE">
        <title>Lincosamide synthetase-a unique condensation system combining elements of nonribosomal peptide synthetase and mycothiol metabolism.</title>
        <authorList>
            <person name="Janata J."/>
            <person name="Kadlcik S."/>
            <person name="Koberska M."/>
            <person name="Ulanova D."/>
            <person name="Kamenik Z."/>
            <person name="Novak P."/>
            <person name="Kopecky J."/>
            <person name="Novotna J."/>
            <person name="Radojevic B."/>
            <person name="Plhackova K."/>
            <person name="Gazak R."/>
            <person name="Najmanova L."/>
        </authorList>
    </citation>
    <scope>NUCLEOTIDE SEQUENCE</scope>
    <source>
        <strain evidence="6">ATCC 15084</strain>
    </source>
</reference>
<evidence type="ECO:0000256" key="3">
    <source>
        <dbReference type="ARBA" id="ARBA00022842"/>
    </source>
</evidence>
<dbReference type="EC" id="4.2.99.21" evidence="7"/>
<dbReference type="AlphaFoldDB" id="E9JET9"/>
<gene>
    <name evidence="7" type="ORF">HDA41_002782</name>
</gene>
<protein>
    <submittedName>
        <fullName evidence="7">Anthranilate synthase component 1/salicylate synthetase</fullName>
        <ecNumber evidence="7">4.1.3.27</ecNumber>
        <ecNumber evidence="7">4.2.99.21</ecNumber>
        <ecNumber evidence="7">5.4.4.2</ecNumber>
    </submittedName>
    <submittedName>
        <fullName evidence="6">Ccb3</fullName>
    </submittedName>
</protein>
<dbReference type="GO" id="GO:0008909">
    <property type="term" value="F:isochorismate synthase activity"/>
    <property type="evidence" value="ECO:0007669"/>
    <property type="project" value="UniProtKB-EC"/>
</dbReference>
<accession>E9JET9</accession>
<name>E9JET9_9ACTN</name>
<sequence>MRLARGIEKEDVLPTKYIYRHRREVPIVSDPLAVMARLVQASASETHLLYESEKVWSFSSGVLAEIRLRRSGITYRCADDSRELPWPDDPLKTVEKLLAELPVEDWRAYGWGGFELAYVNAGLTELVRDEQLLHLVVPRTEVRLDSGRALLRSVDQEHLQTLSELLAKPAELPVHRTRPVDVETALAEEYRASVGNAVEEIRSTKLQKVILSRRVPVDYSVDLLGTYIEGRKANTPARSFLIGFPEMKAAGFSPEIVAEVSADGRVTSQPLAGTRALTGDAETDRASREVLLNDVKEVFEHAISVKVSCAEMTDVCRPGSVVVDDFMTIKERGTVQHLASSVSGQLADGLSAWSAFRALFPAVTASGVPKRDAYESISRNEQEPRGLYSGTVMTVDSSGAMDSALVLRTIFTESGHSWLQAGAGIVEHSKPEREFRETCEKLLSAALHVVPAQNQ</sequence>
<dbReference type="EMBL" id="JACHNE010000001">
    <property type="protein sequence ID" value="MBB5794818.1"/>
    <property type="molecule type" value="Genomic_DNA"/>
</dbReference>
<dbReference type="EMBL" id="GQ844764">
    <property type="protein sequence ID" value="ADB92577.1"/>
    <property type="molecule type" value="Genomic_DNA"/>
</dbReference>
<dbReference type="GO" id="GO:0000162">
    <property type="term" value="P:L-tryptophan biosynthetic process"/>
    <property type="evidence" value="ECO:0007669"/>
    <property type="project" value="TreeGrafter"/>
</dbReference>
<proteinExistence type="predicted"/>
<keyword evidence="3" id="KW-0460">Magnesium</keyword>
<dbReference type="Pfam" id="PF00425">
    <property type="entry name" value="Chorismate_bind"/>
    <property type="match status" value="1"/>
</dbReference>
<keyword evidence="7" id="KW-0413">Isomerase</keyword>
<dbReference type="GO" id="GO:0043904">
    <property type="term" value="F:isochorismate pyruvate lyase activity"/>
    <property type="evidence" value="ECO:0007669"/>
    <property type="project" value="UniProtKB-EC"/>
</dbReference>
<reference evidence="7 8" key="2">
    <citation type="submission" date="2020-08" db="EMBL/GenBank/DDBJ databases">
        <title>Sequencing the genomes of 1000 actinobacteria strains.</title>
        <authorList>
            <person name="Klenk H.-P."/>
        </authorList>
    </citation>
    <scope>NUCLEOTIDE SEQUENCE [LARGE SCALE GENOMIC DNA]</scope>
    <source>
        <strain evidence="7 8">DSM 40084</strain>
    </source>
</reference>
<comment type="cofactor">
    <cofactor evidence="1">
        <name>Mg(2+)</name>
        <dbReference type="ChEBI" id="CHEBI:18420"/>
    </cofactor>
</comment>
<evidence type="ECO:0000313" key="7">
    <source>
        <dbReference type="EMBL" id="MBB5794818.1"/>
    </source>
</evidence>
<dbReference type="RefSeq" id="WP_184983861.1">
    <property type="nucleotide sequence ID" value="NZ_JACHNE010000001.1"/>
</dbReference>
<dbReference type="PANTHER" id="PTHR11236:SF48">
    <property type="entry name" value="ISOCHORISMATE SYNTHASE MENF"/>
    <property type="match status" value="1"/>
</dbReference>
<dbReference type="PANTHER" id="PTHR11236">
    <property type="entry name" value="AMINOBENZOATE/ANTHRANILATE SYNTHASE"/>
    <property type="match status" value="1"/>
</dbReference>
<dbReference type="GO" id="GO:0046872">
    <property type="term" value="F:metal ion binding"/>
    <property type="evidence" value="ECO:0007669"/>
    <property type="project" value="UniProtKB-KW"/>
</dbReference>
<dbReference type="Proteomes" id="UP000590647">
    <property type="component" value="Unassembled WGS sequence"/>
</dbReference>
<evidence type="ECO:0000256" key="2">
    <source>
        <dbReference type="ARBA" id="ARBA00022723"/>
    </source>
</evidence>
<keyword evidence="4 7" id="KW-0456">Lyase</keyword>
<dbReference type="SUPFAM" id="SSF56322">
    <property type="entry name" value="ADC synthase"/>
    <property type="match status" value="1"/>
</dbReference>
<dbReference type="InterPro" id="IPR019996">
    <property type="entry name" value="Salicylate_synthase"/>
</dbReference>
<organism evidence="6">
    <name type="scientific">Streptomyces caelestis</name>
    <dbReference type="NCBI Taxonomy" id="36816"/>
    <lineage>
        <taxon>Bacteria</taxon>
        <taxon>Bacillati</taxon>
        <taxon>Actinomycetota</taxon>
        <taxon>Actinomycetes</taxon>
        <taxon>Kitasatosporales</taxon>
        <taxon>Streptomycetaceae</taxon>
        <taxon>Streptomyces</taxon>
    </lineage>
</organism>
<evidence type="ECO:0000313" key="6">
    <source>
        <dbReference type="EMBL" id="ADB92577.1"/>
    </source>
</evidence>
<dbReference type="Gene3D" id="3.60.120.10">
    <property type="entry name" value="Anthranilate synthase"/>
    <property type="match status" value="1"/>
</dbReference>
<evidence type="ECO:0000256" key="1">
    <source>
        <dbReference type="ARBA" id="ARBA00001946"/>
    </source>
</evidence>
<dbReference type="EC" id="5.4.4.2" evidence="7"/>
<dbReference type="NCBIfam" id="TIGR03494">
    <property type="entry name" value="salicyl_syn"/>
    <property type="match status" value="1"/>
</dbReference>
<dbReference type="InterPro" id="IPR015890">
    <property type="entry name" value="Chorismate_C"/>
</dbReference>
<dbReference type="EC" id="4.1.3.27" evidence="7"/>
<feature type="domain" description="Chorismate-utilising enzyme C-terminal" evidence="5">
    <location>
        <begin position="188"/>
        <end position="441"/>
    </location>
</feature>
<dbReference type="GO" id="GO:0004049">
    <property type="term" value="F:anthranilate synthase activity"/>
    <property type="evidence" value="ECO:0007669"/>
    <property type="project" value="UniProtKB-EC"/>
</dbReference>
<evidence type="ECO:0000313" key="8">
    <source>
        <dbReference type="Proteomes" id="UP000590647"/>
    </source>
</evidence>